<reference evidence="9 10" key="1">
    <citation type="journal article" date="2016" name="Nat. Commun.">
        <title>Thousands of microbial genomes shed light on interconnected biogeochemical processes in an aquifer system.</title>
        <authorList>
            <person name="Anantharaman K."/>
            <person name="Brown C.T."/>
            <person name="Hug L.A."/>
            <person name="Sharon I."/>
            <person name="Castelle C.J."/>
            <person name="Probst A.J."/>
            <person name="Thomas B.C."/>
            <person name="Singh A."/>
            <person name="Wilkins M.J."/>
            <person name="Karaoz U."/>
            <person name="Brodie E.L."/>
            <person name="Williams K.H."/>
            <person name="Hubbard S.S."/>
            <person name="Banfield J.F."/>
        </authorList>
    </citation>
    <scope>NUCLEOTIDE SEQUENCE [LARGE SCALE GENOMIC DNA]</scope>
</reference>
<dbReference type="CDD" id="cd13123">
    <property type="entry name" value="MATE_MurJ_like"/>
    <property type="match status" value="1"/>
</dbReference>
<feature type="transmembrane region" description="Helical" evidence="8">
    <location>
        <begin position="170"/>
        <end position="191"/>
    </location>
</feature>
<evidence type="ECO:0000256" key="2">
    <source>
        <dbReference type="ARBA" id="ARBA00022475"/>
    </source>
</evidence>
<gene>
    <name evidence="8" type="primary">murJ</name>
    <name evidence="9" type="ORF">A2771_03520</name>
</gene>
<dbReference type="EMBL" id="MGGD01000013">
    <property type="protein sequence ID" value="OGM21339.1"/>
    <property type="molecule type" value="Genomic_DNA"/>
</dbReference>
<sequence length="574" mass="63107">MVNKILSKGKKFLTAPQTSVLSAATIIMFMVVASRILGLIRQRTLAHYFVPNELSLFFAAFRLPDLVFEVLVFGTFASAFIPVFTRTLKEGEEKAWRTAGIVVNIGLLIFVILSTLLSFSAHSAYAIFAPGFTGENRETIVGLARVLFAAQGFFVVSYVLTGVLESLRRFLIPALAPLFYNLGIILGTILLAPKLGLMAPAIGVVFGALAHFLLQLPLAMKLGFRFRLSLKLTSEVKRIGRLAAPRILETLFLQISKTAELFFSSLLSTASYTYFTFGNTLQLVPVGIFGTSIAKAALPTLAREADSPANFKKILLSALYDVCFLIMPVATILIVLRVPIVRLIYGTDIFSWEATVQTGYVVSAFALGVVFQAAAALLARSFYALHDTKTPVLVSISSILLVITFDYIFIRILGFEVWGLAFAYSLGSFVQATLLFYLINKKIGDGGFIKKLAPIFKSVSAALGSGLVMYLILKIFDRSVWIKRISFISKLDVTRDIDFEKFVLDTRYTLNLLILTLVVSLIGGLVYLGLSILFGSEQVWNFFNLVKRVLGRKVSPIPKRETEPVAPTPGDSTT</sequence>
<dbReference type="PANTHER" id="PTHR47019">
    <property type="entry name" value="LIPID II FLIPPASE MURJ"/>
    <property type="match status" value="1"/>
</dbReference>
<keyword evidence="2 8" id="KW-1003">Cell membrane</keyword>
<feature type="transmembrane region" description="Helical" evidence="8">
    <location>
        <begin position="197"/>
        <end position="219"/>
    </location>
</feature>
<feature type="transmembrane region" description="Helical" evidence="8">
    <location>
        <begin position="452"/>
        <end position="473"/>
    </location>
</feature>
<evidence type="ECO:0000256" key="1">
    <source>
        <dbReference type="ARBA" id="ARBA00004651"/>
    </source>
</evidence>
<dbReference type="Proteomes" id="UP000176741">
    <property type="component" value="Unassembled WGS sequence"/>
</dbReference>
<feature type="transmembrane region" description="Helical" evidence="8">
    <location>
        <begin position="105"/>
        <end position="128"/>
    </location>
</feature>
<protein>
    <recommendedName>
        <fullName evidence="8">Probable lipid II flippase MurJ</fullName>
    </recommendedName>
</protein>
<feature type="transmembrane region" description="Helical" evidence="8">
    <location>
        <begin position="314"/>
        <end position="340"/>
    </location>
</feature>
<keyword evidence="5 8" id="KW-0573">Peptidoglycan synthesis</keyword>
<dbReference type="PANTHER" id="PTHR47019:SF1">
    <property type="entry name" value="LIPID II FLIPPASE MURJ"/>
    <property type="match status" value="1"/>
</dbReference>
<feature type="transmembrane region" description="Helical" evidence="8">
    <location>
        <begin position="66"/>
        <end position="84"/>
    </location>
</feature>
<keyword evidence="8" id="KW-0961">Cell wall biogenesis/degradation</keyword>
<feature type="transmembrane region" description="Helical" evidence="8">
    <location>
        <begin position="422"/>
        <end position="440"/>
    </location>
</feature>
<dbReference type="GO" id="GO:0034204">
    <property type="term" value="P:lipid translocation"/>
    <property type="evidence" value="ECO:0007669"/>
    <property type="project" value="TreeGrafter"/>
</dbReference>
<dbReference type="GO" id="GO:0009252">
    <property type="term" value="P:peptidoglycan biosynthetic process"/>
    <property type="evidence" value="ECO:0007669"/>
    <property type="project" value="UniProtKB-UniRule"/>
</dbReference>
<dbReference type="HAMAP" id="MF_02078">
    <property type="entry name" value="MurJ_MviN"/>
    <property type="match status" value="1"/>
</dbReference>
<evidence type="ECO:0000313" key="10">
    <source>
        <dbReference type="Proteomes" id="UP000176741"/>
    </source>
</evidence>
<keyword evidence="8" id="KW-0813">Transport</keyword>
<comment type="function">
    <text evidence="8">Involved in peptidoglycan biosynthesis. Transports lipid-linked peptidoglycan precursors from the inner to the outer leaflet of the cytoplasmic membrane.</text>
</comment>
<comment type="similarity">
    <text evidence="8">Belongs to the MurJ/MviN family.</text>
</comment>
<name>A0A1F7Y358_9BACT</name>
<dbReference type="PRINTS" id="PR01806">
    <property type="entry name" value="VIRFACTRMVIN"/>
</dbReference>
<dbReference type="AlphaFoldDB" id="A0A1F7Y358"/>
<evidence type="ECO:0000256" key="8">
    <source>
        <dbReference type="HAMAP-Rule" id="MF_02078"/>
    </source>
</evidence>
<evidence type="ECO:0000256" key="5">
    <source>
        <dbReference type="ARBA" id="ARBA00022984"/>
    </source>
</evidence>
<dbReference type="GO" id="GO:0071555">
    <property type="term" value="P:cell wall organization"/>
    <property type="evidence" value="ECO:0007669"/>
    <property type="project" value="UniProtKB-KW"/>
</dbReference>
<keyword evidence="7 8" id="KW-0472">Membrane</keyword>
<dbReference type="InterPro" id="IPR004268">
    <property type="entry name" value="MurJ"/>
</dbReference>
<keyword evidence="3 8" id="KW-0812">Transmembrane</keyword>
<feature type="transmembrane region" description="Helical" evidence="8">
    <location>
        <begin position="512"/>
        <end position="534"/>
    </location>
</feature>
<keyword evidence="6 8" id="KW-1133">Transmembrane helix</keyword>
<proteinExistence type="inferred from homology"/>
<comment type="pathway">
    <text evidence="8">Cell wall biogenesis; peptidoglycan biosynthesis.</text>
</comment>
<evidence type="ECO:0000256" key="6">
    <source>
        <dbReference type="ARBA" id="ARBA00022989"/>
    </source>
</evidence>
<feature type="transmembrane region" description="Helical" evidence="8">
    <location>
        <begin position="360"/>
        <end position="379"/>
    </location>
</feature>
<keyword evidence="4 8" id="KW-0133">Cell shape</keyword>
<accession>A0A1F7Y358</accession>
<evidence type="ECO:0000256" key="4">
    <source>
        <dbReference type="ARBA" id="ARBA00022960"/>
    </source>
</evidence>
<comment type="caution">
    <text evidence="9">The sequence shown here is derived from an EMBL/GenBank/DDBJ whole genome shotgun (WGS) entry which is preliminary data.</text>
</comment>
<dbReference type="Pfam" id="PF03023">
    <property type="entry name" value="MurJ"/>
    <property type="match status" value="1"/>
</dbReference>
<dbReference type="GO" id="GO:0005886">
    <property type="term" value="C:plasma membrane"/>
    <property type="evidence" value="ECO:0007669"/>
    <property type="project" value="UniProtKB-SubCell"/>
</dbReference>
<feature type="transmembrane region" description="Helical" evidence="8">
    <location>
        <begin position="140"/>
        <end position="163"/>
    </location>
</feature>
<evidence type="ECO:0000256" key="7">
    <source>
        <dbReference type="ARBA" id="ARBA00023136"/>
    </source>
</evidence>
<dbReference type="GO" id="GO:0015648">
    <property type="term" value="F:lipid-linked peptidoglycan transporter activity"/>
    <property type="evidence" value="ECO:0007669"/>
    <property type="project" value="UniProtKB-UniRule"/>
</dbReference>
<organism evidence="9 10">
    <name type="scientific">Candidatus Woesebacteria bacterium RIFCSPHIGHO2_01_FULL_38_26b</name>
    <dbReference type="NCBI Taxonomy" id="1802491"/>
    <lineage>
        <taxon>Bacteria</taxon>
        <taxon>Candidatus Woeseibacteriota</taxon>
    </lineage>
</organism>
<evidence type="ECO:0000313" key="9">
    <source>
        <dbReference type="EMBL" id="OGM21339.1"/>
    </source>
</evidence>
<feature type="transmembrane region" description="Helical" evidence="8">
    <location>
        <begin position="391"/>
        <end position="410"/>
    </location>
</feature>
<dbReference type="InterPro" id="IPR051050">
    <property type="entry name" value="Lipid_II_flippase_MurJ/MviN"/>
</dbReference>
<evidence type="ECO:0000256" key="3">
    <source>
        <dbReference type="ARBA" id="ARBA00022692"/>
    </source>
</evidence>
<feature type="transmembrane region" description="Helical" evidence="8">
    <location>
        <begin position="20"/>
        <end position="40"/>
    </location>
</feature>
<dbReference type="UniPathway" id="UPA00219"/>
<comment type="subcellular location">
    <subcellularLocation>
        <location evidence="1 8">Cell membrane</location>
        <topology evidence="1 8">Multi-pass membrane protein</topology>
    </subcellularLocation>
</comment>
<dbReference type="NCBIfam" id="TIGR01695">
    <property type="entry name" value="murJ_mviN"/>
    <property type="match status" value="1"/>
</dbReference>
<dbReference type="GO" id="GO:0008360">
    <property type="term" value="P:regulation of cell shape"/>
    <property type="evidence" value="ECO:0007669"/>
    <property type="project" value="UniProtKB-KW"/>
</dbReference>